<dbReference type="SMART" id="SM00248">
    <property type="entry name" value="ANK"/>
    <property type="match status" value="4"/>
</dbReference>
<dbReference type="PROSITE" id="PS50088">
    <property type="entry name" value="ANK_REPEAT"/>
    <property type="match status" value="1"/>
</dbReference>
<evidence type="ECO:0000313" key="3">
    <source>
        <dbReference type="EMBL" id="KAH7353325.1"/>
    </source>
</evidence>
<dbReference type="InterPro" id="IPR002110">
    <property type="entry name" value="Ankyrin_rpt"/>
</dbReference>
<accession>A0A8K0T7K5</accession>
<feature type="repeat" description="ANK" evidence="1">
    <location>
        <begin position="387"/>
        <end position="419"/>
    </location>
</feature>
<dbReference type="PANTHER" id="PTHR24118">
    <property type="entry name" value="POTE ANKYRIN DOMAIN"/>
    <property type="match status" value="1"/>
</dbReference>
<protein>
    <submittedName>
        <fullName evidence="3">Uncharacterized protein</fullName>
    </submittedName>
</protein>
<name>A0A8K0T7K5_9PEZI</name>
<evidence type="ECO:0000256" key="1">
    <source>
        <dbReference type="PROSITE-ProRule" id="PRU00023"/>
    </source>
</evidence>
<feature type="region of interest" description="Disordered" evidence="2">
    <location>
        <begin position="882"/>
        <end position="920"/>
    </location>
</feature>
<dbReference type="Gene3D" id="1.25.40.20">
    <property type="entry name" value="Ankyrin repeat-containing domain"/>
    <property type="match status" value="1"/>
</dbReference>
<comment type="caution">
    <text evidence="3">The sequence shown here is derived from an EMBL/GenBank/DDBJ whole genome shotgun (WGS) entry which is preliminary data.</text>
</comment>
<dbReference type="EMBL" id="JAGPXD010000005">
    <property type="protein sequence ID" value="KAH7353325.1"/>
    <property type="molecule type" value="Genomic_DNA"/>
</dbReference>
<sequence>MASTDPEPPSAAAGTAIHPLTCEDAASHARRYYARVTQKASGPKIDSYYTYRQLERDPAFTEAANWPSYFLSFPDDDDAIFQMFRPPVSPELELWLLEYIRVKWPDVDLSGVMTITADRTLHPLHIAAAIGLPSLVQRIAEEYKDSVNQLSVIGTPLYCALVGPTIFQQQGHRGSKSQDLATCLSLAKAESIHALLDAGAKGLNMTRPRFNTTFSVQWLAFEVCQYLCSPELFRRLYPPAQDRLGIEVDLQFTKHVTFPQEANFDPYGPQPHSKTVSERRRAYFEMLLVAFDGQLVNYGSVDNFTLLDNMWAGINRFWDLGGYDGTPFLSKIMPLHNTSDSQFHQLVRRAIDNLQVPVVTRLSCDPRFDPNLPLFDPSEIGDDHDDKGATLLHSVVRADDYALAILLMFRGADTRARDALGRTPLILCESPSMLKVVVANGGKTTDIDHLGRNIYHYAAACNDSELLEYLIENDPNRDEALTTRMLHDGLTPAAQAIVYPLVNFETEPRHSFFQIDMAKHLRGAVMLLTCGSSIPGSLHSDDVGSLTKAALRWSDEGLVGAMRKCGFRFDHVDEEGNTALHRISFAATGKLTRHLLEDCSTLPMLNNAGMSPLITIFENTYIPNSPISGRLAAMPHPVPKNFIGILDDKAYEELVHATVAAAPEGEERDQALAACFESFFDRIITVLPSDPGPLVELPLHESLVVAMRVFKKLKVLHAYWKLRGKSPAAGIARNFCAKKSTDLRQNPWWRYVMISLFAESLESPWRKERFSRLRKEDKAAFEDMLEWILLDYNHEESENEHLALLRALHFFFPIPAKVKGVPTVLAACRSRCSDKMLDIILCVAPPLANEEELAAARACLENDRFDGEMRLGLLDDHLERAARRSADSEGGGEEGEDEDEDAEEGREIPDEPCALQERPT</sequence>
<gene>
    <name evidence="3" type="ORF">B0T11DRAFT_116833</name>
</gene>
<dbReference type="PANTHER" id="PTHR24118:SF99">
    <property type="entry name" value="POTE ANKYRIN DOMAIN FAMILY MEMBER 3C-RELATED"/>
    <property type="match status" value="1"/>
</dbReference>
<dbReference type="OrthoDB" id="194358at2759"/>
<dbReference type="Proteomes" id="UP000813385">
    <property type="component" value="Unassembled WGS sequence"/>
</dbReference>
<dbReference type="AlphaFoldDB" id="A0A8K0T7K5"/>
<feature type="compositionally biased region" description="Acidic residues" evidence="2">
    <location>
        <begin position="890"/>
        <end position="904"/>
    </location>
</feature>
<reference evidence="3" key="1">
    <citation type="journal article" date="2021" name="Nat. Commun.">
        <title>Genetic determinants of endophytism in the Arabidopsis root mycobiome.</title>
        <authorList>
            <person name="Mesny F."/>
            <person name="Miyauchi S."/>
            <person name="Thiergart T."/>
            <person name="Pickel B."/>
            <person name="Atanasova L."/>
            <person name="Karlsson M."/>
            <person name="Huettel B."/>
            <person name="Barry K.W."/>
            <person name="Haridas S."/>
            <person name="Chen C."/>
            <person name="Bauer D."/>
            <person name="Andreopoulos W."/>
            <person name="Pangilinan J."/>
            <person name="LaButti K."/>
            <person name="Riley R."/>
            <person name="Lipzen A."/>
            <person name="Clum A."/>
            <person name="Drula E."/>
            <person name="Henrissat B."/>
            <person name="Kohler A."/>
            <person name="Grigoriev I.V."/>
            <person name="Martin F.M."/>
            <person name="Hacquard S."/>
        </authorList>
    </citation>
    <scope>NUCLEOTIDE SEQUENCE</scope>
    <source>
        <strain evidence="3">MPI-CAGE-AT-0016</strain>
    </source>
</reference>
<keyword evidence="1" id="KW-0040">ANK repeat</keyword>
<dbReference type="Pfam" id="PF12796">
    <property type="entry name" value="Ank_2"/>
    <property type="match status" value="1"/>
</dbReference>
<keyword evidence="4" id="KW-1185">Reference proteome</keyword>
<dbReference type="InterPro" id="IPR036770">
    <property type="entry name" value="Ankyrin_rpt-contain_sf"/>
</dbReference>
<proteinExistence type="predicted"/>
<organism evidence="3 4">
    <name type="scientific">Plectosphaerella cucumerina</name>
    <dbReference type="NCBI Taxonomy" id="40658"/>
    <lineage>
        <taxon>Eukaryota</taxon>
        <taxon>Fungi</taxon>
        <taxon>Dikarya</taxon>
        <taxon>Ascomycota</taxon>
        <taxon>Pezizomycotina</taxon>
        <taxon>Sordariomycetes</taxon>
        <taxon>Hypocreomycetidae</taxon>
        <taxon>Glomerellales</taxon>
        <taxon>Plectosphaerellaceae</taxon>
        <taxon>Plectosphaerella</taxon>
    </lineage>
</organism>
<evidence type="ECO:0000313" key="4">
    <source>
        <dbReference type="Proteomes" id="UP000813385"/>
    </source>
</evidence>
<dbReference type="SUPFAM" id="SSF48403">
    <property type="entry name" value="Ankyrin repeat"/>
    <property type="match status" value="1"/>
</dbReference>
<evidence type="ECO:0000256" key="2">
    <source>
        <dbReference type="SAM" id="MobiDB-lite"/>
    </source>
</evidence>